<reference evidence="2" key="1">
    <citation type="journal article" date="2023" name="Int. J. Syst. Evol. Microbiol.">
        <title>Collibacillus ludicampi gen. nov., sp. nov., a new soil bacterium of the family Alicyclobacillaceae.</title>
        <authorList>
            <person name="Jojima T."/>
            <person name="Ioku Y."/>
            <person name="Fukuta Y."/>
            <person name="Shirasaka N."/>
            <person name="Matsumura Y."/>
            <person name="Mori M."/>
        </authorList>
    </citation>
    <scope>NUCLEOTIDE SEQUENCE</scope>
    <source>
        <strain evidence="2">TP075</strain>
    </source>
</reference>
<evidence type="ECO:0000256" key="1">
    <source>
        <dbReference type="SAM" id="Phobius"/>
    </source>
</evidence>
<keyword evidence="3" id="KW-1185">Reference proteome</keyword>
<feature type="transmembrane region" description="Helical" evidence="1">
    <location>
        <begin position="141"/>
        <end position="163"/>
    </location>
</feature>
<proteinExistence type="predicted"/>
<name>A0AAV4LEL3_9BACL</name>
<feature type="transmembrane region" description="Helical" evidence="1">
    <location>
        <begin position="99"/>
        <end position="121"/>
    </location>
</feature>
<evidence type="ECO:0000313" key="3">
    <source>
        <dbReference type="Proteomes" id="UP001057291"/>
    </source>
</evidence>
<evidence type="ECO:0000313" key="2">
    <source>
        <dbReference type="EMBL" id="GIM45882.1"/>
    </source>
</evidence>
<accession>A0AAV4LEL3</accession>
<dbReference type="PANTHER" id="PTHR36111:SF2">
    <property type="entry name" value="INNER MEMBRANE PROTEIN"/>
    <property type="match status" value="1"/>
</dbReference>
<sequence length="232" mass="24649">MVLLGTIVNSVSILAGSILGLFLSGIPERLKATVLHGIGLAVFIIGASMGMKAGEDILLVIISVVLGGFLGEWMDIQGKLEAIGKYTEKKLKRYGKGKIAEAFVFSSLVYVIGAMAIVGAMESGLTLKNTTLYTKAMIDGISSIIFSSTLGIGVAMSAIPVFLYQGSIALCAEWLRSVLQDSVINTMTATGGILIMGISLQILEVKKIHVANLLPSIFIAALLKWLQIRLFN</sequence>
<keyword evidence="1" id="KW-0472">Membrane</keyword>
<organism evidence="2 3">
    <name type="scientific">Collibacillus ludicampi</name>
    <dbReference type="NCBI Taxonomy" id="2771369"/>
    <lineage>
        <taxon>Bacteria</taxon>
        <taxon>Bacillati</taxon>
        <taxon>Bacillota</taxon>
        <taxon>Bacilli</taxon>
        <taxon>Bacillales</taxon>
        <taxon>Alicyclobacillaceae</taxon>
        <taxon>Collibacillus</taxon>
    </lineage>
</organism>
<feature type="transmembrane region" description="Helical" evidence="1">
    <location>
        <begin position="33"/>
        <end position="51"/>
    </location>
</feature>
<feature type="transmembrane region" description="Helical" evidence="1">
    <location>
        <begin position="6"/>
        <end position="26"/>
    </location>
</feature>
<protein>
    <submittedName>
        <fullName evidence="2">Membrane protein</fullName>
    </submittedName>
</protein>
<feature type="transmembrane region" description="Helical" evidence="1">
    <location>
        <begin position="183"/>
        <end position="202"/>
    </location>
</feature>
<gene>
    <name evidence="2" type="ORF">DNHGIG_14310</name>
</gene>
<comment type="caution">
    <text evidence="2">The sequence shown here is derived from an EMBL/GenBank/DDBJ whole genome shotgun (WGS) entry which is preliminary data.</text>
</comment>
<feature type="transmembrane region" description="Helical" evidence="1">
    <location>
        <begin position="57"/>
        <end position="78"/>
    </location>
</feature>
<dbReference type="RefSeq" id="WP_282199044.1">
    <property type="nucleotide sequence ID" value="NZ_BOQE01000001.1"/>
</dbReference>
<keyword evidence="1" id="KW-1133">Transmembrane helix</keyword>
<dbReference type="Pfam" id="PF04474">
    <property type="entry name" value="DUF554"/>
    <property type="match status" value="1"/>
</dbReference>
<dbReference type="Proteomes" id="UP001057291">
    <property type="component" value="Unassembled WGS sequence"/>
</dbReference>
<feature type="transmembrane region" description="Helical" evidence="1">
    <location>
        <begin position="208"/>
        <end position="226"/>
    </location>
</feature>
<keyword evidence="1" id="KW-0812">Transmembrane</keyword>
<dbReference type="InterPro" id="IPR007563">
    <property type="entry name" value="DUF554"/>
</dbReference>
<dbReference type="PANTHER" id="PTHR36111">
    <property type="entry name" value="INNER MEMBRANE PROTEIN-RELATED"/>
    <property type="match status" value="1"/>
</dbReference>
<dbReference type="EMBL" id="BOQE01000001">
    <property type="protein sequence ID" value="GIM45882.1"/>
    <property type="molecule type" value="Genomic_DNA"/>
</dbReference>
<dbReference type="AlphaFoldDB" id="A0AAV4LEL3"/>